<keyword evidence="3 4" id="KW-0443">Lipid metabolism</keyword>
<name>A0ABQ5XK79_9GAMM</name>
<feature type="domain" description="PNPLA" evidence="5">
    <location>
        <begin position="1"/>
        <end position="203"/>
    </location>
</feature>
<evidence type="ECO:0000256" key="2">
    <source>
        <dbReference type="ARBA" id="ARBA00022963"/>
    </source>
</evidence>
<dbReference type="Gene3D" id="3.40.1090.10">
    <property type="entry name" value="Cytosolic phospholipase A2 catalytic domain"/>
    <property type="match status" value="1"/>
</dbReference>
<evidence type="ECO:0000259" key="5">
    <source>
        <dbReference type="PROSITE" id="PS51635"/>
    </source>
</evidence>
<reference evidence="7" key="1">
    <citation type="journal article" date="2019" name="Int. J. Syst. Evol. Microbiol.">
        <title>The Global Catalogue of Microorganisms (GCM) 10K type strain sequencing project: providing services to taxonomists for standard genome sequencing and annotation.</title>
        <authorList>
            <consortium name="The Broad Institute Genomics Platform"/>
            <consortium name="The Broad Institute Genome Sequencing Center for Infectious Disease"/>
            <person name="Wu L."/>
            <person name="Ma J."/>
        </authorList>
    </citation>
    <scope>NUCLEOTIDE SEQUENCE [LARGE SCALE GENOMIC DNA]</scope>
    <source>
        <strain evidence="7">NBRC 111980</strain>
    </source>
</reference>
<feature type="active site" description="Nucleophile" evidence="4">
    <location>
        <position position="39"/>
    </location>
</feature>
<dbReference type="Pfam" id="PF01734">
    <property type="entry name" value="Patatin"/>
    <property type="match status" value="1"/>
</dbReference>
<keyword evidence="2 4" id="KW-0442">Lipid degradation</keyword>
<dbReference type="PANTHER" id="PTHR24185:SF1">
    <property type="entry name" value="CALCIUM-INDEPENDENT PHOSPHOLIPASE A2-GAMMA"/>
    <property type="match status" value="1"/>
</dbReference>
<feature type="active site" description="Proton acceptor" evidence="4">
    <location>
        <position position="190"/>
    </location>
</feature>
<dbReference type="InterPro" id="IPR002641">
    <property type="entry name" value="PNPLA_dom"/>
</dbReference>
<feature type="short sequence motif" description="DGA/G" evidence="4">
    <location>
        <begin position="190"/>
        <end position="192"/>
    </location>
</feature>
<dbReference type="CDD" id="cd07199">
    <property type="entry name" value="Pat17_PNPLA8_PNPLA9_like"/>
    <property type="match status" value="1"/>
</dbReference>
<evidence type="ECO:0000313" key="7">
    <source>
        <dbReference type="Proteomes" id="UP001156670"/>
    </source>
</evidence>
<dbReference type="Proteomes" id="UP001156670">
    <property type="component" value="Unassembled WGS sequence"/>
</dbReference>
<gene>
    <name evidence="6" type="ORF">GCM10007901_05560</name>
</gene>
<dbReference type="InterPro" id="IPR016035">
    <property type="entry name" value="Acyl_Trfase/lysoPLipase"/>
</dbReference>
<organism evidence="6 7">
    <name type="scientific">Dyella acidisoli</name>
    <dbReference type="NCBI Taxonomy" id="1867834"/>
    <lineage>
        <taxon>Bacteria</taxon>
        <taxon>Pseudomonadati</taxon>
        <taxon>Pseudomonadota</taxon>
        <taxon>Gammaproteobacteria</taxon>
        <taxon>Lysobacterales</taxon>
        <taxon>Rhodanobacteraceae</taxon>
        <taxon>Dyella</taxon>
    </lineage>
</organism>
<keyword evidence="1 4" id="KW-0378">Hydrolase</keyword>
<dbReference type="PROSITE" id="PS51635">
    <property type="entry name" value="PNPLA"/>
    <property type="match status" value="1"/>
</dbReference>
<dbReference type="EMBL" id="BSOB01000005">
    <property type="protein sequence ID" value="GLQ91606.1"/>
    <property type="molecule type" value="Genomic_DNA"/>
</dbReference>
<evidence type="ECO:0000256" key="1">
    <source>
        <dbReference type="ARBA" id="ARBA00022801"/>
    </source>
</evidence>
<evidence type="ECO:0000313" key="6">
    <source>
        <dbReference type="EMBL" id="GLQ91606.1"/>
    </source>
</evidence>
<sequence>MRGTYTATYLEQVSSAFAMRRGLTTLDLGGAFDLIVGTSTGAIIGCALAAKVPLPRIIALYREHGAKIFARHLPTGLAGLPADLMRRPAALAKGTKALEAALHAELGDTTLAEIYANRGIALAIATIEMSQHRSWVFKTPHLPGTNHRDDNYRLVDVCLASSAAPLFRSLAVLDHPENGEGTAGYRVFADGGLWANNPVLLGLIDALELACPGQAIEIFCMGTCPLPAGEQIPRHAVDRGLTQWRFGAEAAVLAIDAQEFAYDNMARMLARHVNRPCRVIRFPREKVPAALLPYLGLDDTRDAAAVALINQARTDADMLNSRCTNPVDEEAKAICSLFDDAPGLT</sequence>
<protein>
    <submittedName>
        <fullName evidence="6">Patatin</fullName>
    </submittedName>
</protein>
<feature type="short sequence motif" description="GXSXG" evidence="4">
    <location>
        <begin position="37"/>
        <end position="41"/>
    </location>
</feature>
<proteinExistence type="predicted"/>
<comment type="caution">
    <text evidence="6">The sequence shown here is derived from an EMBL/GenBank/DDBJ whole genome shotgun (WGS) entry which is preliminary data.</text>
</comment>
<keyword evidence="7" id="KW-1185">Reference proteome</keyword>
<dbReference type="PANTHER" id="PTHR24185">
    <property type="entry name" value="CALCIUM-INDEPENDENT PHOSPHOLIPASE A2-GAMMA"/>
    <property type="match status" value="1"/>
</dbReference>
<evidence type="ECO:0000256" key="3">
    <source>
        <dbReference type="ARBA" id="ARBA00023098"/>
    </source>
</evidence>
<comment type="caution">
    <text evidence="4">Lacks conserved residue(s) required for the propagation of feature annotation.</text>
</comment>
<accession>A0ABQ5XK79</accession>
<dbReference type="SUPFAM" id="SSF52151">
    <property type="entry name" value="FabD/lysophospholipase-like"/>
    <property type="match status" value="1"/>
</dbReference>
<evidence type="ECO:0000256" key="4">
    <source>
        <dbReference type="PROSITE-ProRule" id="PRU01161"/>
    </source>
</evidence>